<feature type="domain" description="HTH cro/C1-type" evidence="1">
    <location>
        <begin position="17"/>
        <end position="76"/>
    </location>
</feature>
<name>A0A386JBY1_CLODI</name>
<reference evidence="2" key="1">
    <citation type="journal article" date="2018" name="Sci. Rep.">
        <title>Novel Clade C-I Clostridium difficile strains escape diagnostic tests, differ in pathogenicity potential and carry toxins on extrachromosomal elements.</title>
        <authorList>
            <person name="Ramirez-Vargas G."/>
            <person name="Lopez-Urena D."/>
            <person name="Badilla A."/>
            <person name="Orozco-Aguilar J."/>
            <person name="Murillo T."/>
            <person name="Rojas P."/>
            <person name="Riedel T."/>
            <person name="Overmann J."/>
            <person name="Gonzalez G."/>
            <person name="Chaves-Olarte E."/>
            <person name="Quesada-Gomez C."/>
            <person name="Rodriguez C."/>
        </authorList>
    </citation>
    <scope>NUCLEOTIDE SEQUENCE</scope>
    <source>
        <strain evidence="2">HSJD-312</strain>
        <plasmid evidence="2">pHSJD-312</plasmid>
    </source>
</reference>
<geneLocation type="plasmid" evidence="2">
    <name>pHSJD-312</name>
</geneLocation>
<proteinExistence type="predicted"/>
<dbReference type="InterPro" id="IPR010982">
    <property type="entry name" value="Lambda_DNA-bd_dom_sf"/>
</dbReference>
<dbReference type="EMBL" id="MG973074">
    <property type="protein sequence ID" value="AYD68687.1"/>
    <property type="molecule type" value="Genomic_DNA"/>
</dbReference>
<dbReference type="PROSITE" id="PS50943">
    <property type="entry name" value="HTH_CROC1"/>
    <property type="match status" value="1"/>
</dbReference>
<dbReference type="GO" id="GO:0003677">
    <property type="term" value="F:DNA binding"/>
    <property type="evidence" value="ECO:0007669"/>
    <property type="project" value="InterPro"/>
</dbReference>
<dbReference type="CDD" id="cd00093">
    <property type="entry name" value="HTH_XRE"/>
    <property type="match status" value="1"/>
</dbReference>
<dbReference type="Pfam" id="PF01381">
    <property type="entry name" value="HTH_3"/>
    <property type="match status" value="1"/>
</dbReference>
<keyword evidence="2" id="KW-0614">Plasmid</keyword>
<dbReference type="SMART" id="SM00530">
    <property type="entry name" value="HTH_XRE"/>
    <property type="match status" value="1"/>
</dbReference>
<organism evidence="2">
    <name type="scientific">Clostridioides difficile</name>
    <name type="common">Peptoclostridium difficile</name>
    <dbReference type="NCBI Taxonomy" id="1496"/>
    <lineage>
        <taxon>Bacteria</taxon>
        <taxon>Bacillati</taxon>
        <taxon>Bacillota</taxon>
        <taxon>Clostridia</taxon>
        <taxon>Peptostreptococcales</taxon>
        <taxon>Peptostreptococcaceae</taxon>
        <taxon>Clostridioides</taxon>
    </lineage>
</organism>
<dbReference type="Gene3D" id="1.10.260.40">
    <property type="entry name" value="lambda repressor-like DNA-binding domains"/>
    <property type="match status" value="1"/>
</dbReference>
<accession>A0A386JBY1</accession>
<evidence type="ECO:0000313" key="2">
    <source>
        <dbReference type="EMBL" id="AYD68687.1"/>
    </source>
</evidence>
<protein>
    <submittedName>
        <fullName evidence="2">XRE family transcriptional regulator</fullName>
    </submittedName>
</protein>
<dbReference type="InterPro" id="IPR001387">
    <property type="entry name" value="Cro/C1-type_HTH"/>
</dbReference>
<dbReference type="RefSeq" id="WP_021383410.1">
    <property type="nucleotide sequence ID" value="NZ_LJCL01000008.1"/>
</dbReference>
<dbReference type="AlphaFoldDB" id="A0A386JBY1"/>
<gene>
    <name evidence="2" type="ORF">pHSJD-312_00066</name>
</gene>
<sequence>MHQWFYQDDNYNIGSALKRLRKRMGLSQEQVSSKLQTMGYNVSRAAYAQMEKGTYGIRISVLVALKQIFDAEYGDFFSDLP</sequence>
<dbReference type="SUPFAM" id="SSF47413">
    <property type="entry name" value="lambda repressor-like DNA-binding domains"/>
    <property type="match status" value="1"/>
</dbReference>
<evidence type="ECO:0000259" key="1">
    <source>
        <dbReference type="PROSITE" id="PS50943"/>
    </source>
</evidence>